<dbReference type="Proteomes" id="UP000220527">
    <property type="component" value="Unassembled WGS sequence"/>
</dbReference>
<comment type="caution">
    <text evidence="2">The sequence shown here is derived from an EMBL/GenBank/DDBJ whole genome shotgun (WGS) entry which is preliminary data.</text>
</comment>
<dbReference type="InterPro" id="IPR014756">
    <property type="entry name" value="Ig_E-set"/>
</dbReference>
<dbReference type="GO" id="GO:0004553">
    <property type="term" value="F:hydrolase activity, hydrolyzing O-glycosyl compounds"/>
    <property type="evidence" value="ECO:0007669"/>
    <property type="project" value="InterPro"/>
</dbReference>
<evidence type="ECO:0000313" key="3">
    <source>
        <dbReference type="Proteomes" id="UP000220527"/>
    </source>
</evidence>
<dbReference type="RefSeq" id="WP_097642210.1">
    <property type="nucleotide sequence ID" value="NZ_NQWI01000002.1"/>
</dbReference>
<protein>
    <recommendedName>
        <fullName evidence="1">Glycoside hydrolase family 13 N-terminal domain-containing protein</fullName>
    </recommendedName>
</protein>
<keyword evidence="3" id="KW-1185">Reference proteome</keyword>
<dbReference type="Pfam" id="PF02922">
    <property type="entry name" value="CBM_48"/>
    <property type="match status" value="1"/>
</dbReference>
<feature type="domain" description="Glycoside hydrolase family 13 N-terminal" evidence="1">
    <location>
        <begin position="24"/>
        <end position="72"/>
    </location>
</feature>
<dbReference type="EMBL" id="NQWI01000002">
    <property type="protein sequence ID" value="PDW04972.1"/>
    <property type="molecule type" value="Genomic_DNA"/>
</dbReference>
<dbReference type="SUPFAM" id="SSF81296">
    <property type="entry name" value="E set domains"/>
    <property type="match status" value="1"/>
</dbReference>
<dbReference type="CDD" id="cd07184">
    <property type="entry name" value="E_set_Isoamylase_like_N"/>
    <property type="match status" value="1"/>
</dbReference>
<reference evidence="3" key="1">
    <citation type="submission" date="2017-08" db="EMBL/GenBank/DDBJ databases">
        <authorList>
            <person name="Grouzdev D.S."/>
            <person name="Gaisin V.A."/>
            <person name="Rysina M.S."/>
            <person name="Gorlenko V.M."/>
        </authorList>
    </citation>
    <scope>NUCLEOTIDE SEQUENCE [LARGE SCALE GENOMIC DNA]</scope>
    <source>
        <strain evidence="3">Kir15-3F</strain>
    </source>
</reference>
<dbReference type="GO" id="GO:0005975">
    <property type="term" value="P:carbohydrate metabolic process"/>
    <property type="evidence" value="ECO:0007669"/>
    <property type="project" value="InterPro"/>
</dbReference>
<dbReference type="OrthoDB" id="9811945at2"/>
<dbReference type="Gene3D" id="2.60.40.10">
    <property type="entry name" value="Immunoglobulins"/>
    <property type="match status" value="1"/>
</dbReference>
<gene>
    <name evidence="2" type="ORF">CJ255_00920</name>
</gene>
<organism evidence="2 3">
    <name type="scientific">Candidatus Viridilinea mediisalina</name>
    <dbReference type="NCBI Taxonomy" id="2024553"/>
    <lineage>
        <taxon>Bacteria</taxon>
        <taxon>Bacillati</taxon>
        <taxon>Chloroflexota</taxon>
        <taxon>Chloroflexia</taxon>
        <taxon>Chloroflexales</taxon>
        <taxon>Chloroflexineae</taxon>
        <taxon>Oscillochloridaceae</taxon>
        <taxon>Candidatus Viridilinea</taxon>
    </lineage>
</organism>
<evidence type="ECO:0000313" key="2">
    <source>
        <dbReference type="EMBL" id="PDW04972.1"/>
    </source>
</evidence>
<accession>A0A2A6RPI7</accession>
<sequence length="113" mass="12838">MITQQFTGDGQVLATFRLSTSIWADSIYLVGDFNEWNTRATPMHRGEQYWEASLILKPGGTYYYAYLIDGTDWCSEHTRAFRTIGGATQPITFIPIEILQARRKSSAHEVLTS</sequence>
<dbReference type="InterPro" id="IPR004193">
    <property type="entry name" value="Glyco_hydro_13_N"/>
</dbReference>
<evidence type="ECO:0000259" key="1">
    <source>
        <dbReference type="Pfam" id="PF02922"/>
    </source>
</evidence>
<name>A0A2A6RPI7_9CHLR</name>
<dbReference type="AlphaFoldDB" id="A0A2A6RPI7"/>
<proteinExistence type="predicted"/>
<dbReference type="InterPro" id="IPR013783">
    <property type="entry name" value="Ig-like_fold"/>
</dbReference>